<sequence length="321" mass="35494">MRILKLAIFFLLCSCAGLQAQFKVIGYLRVTGHMVDDLSKVDLSKVTHLNIAFINPDTNGVIHPVPGLDTVVSIAHQNNVKVLLSCGGGSRHAYFAKILAPPYRKLVIKNFLDFVDHYQLDGIDVDIEGEDIDTNYESFVLGLGKPLHKKGKLLTAAVAYYTRNRMTGKILKQYDFINMMAYDKTGPWRPSNPGQHAPMSYVLDHMLYWGKDRDLPAEKLVVGLPFYGYGFGASPDTGLYRSMQYKDIVATFPGASKRDEVELPADGGTLYYNGIASIKEKTAVAVRHGGGVMIWHLLADTTGNESLLNTIHETIIKNGGK</sequence>
<dbReference type="EC" id="3.2.1.14" evidence="2"/>
<dbReference type="PANTHER" id="PTHR11177:SF317">
    <property type="entry name" value="CHITINASE 12-RELATED"/>
    <property type="match status" value="1"/>
</dbReference>
<evidence type="ECO:0000256" key="6">
    <source>
        <dbReference type="RuleBase" id="RU004453"/>
    </source>
</evidence>
<evidence type="ECO:0000313" key="9">
    <source>
        <dbReference type="EMBL" id="ATL49262.1"/>
    </source>
</evidence>
<evidence type="ECO:0000256" key="3">
    <source>
        <dbReference type="ARBA" id="ARBA00022801"/>
    </source>
</evidence>
<dbReference type="InterPro" id="IPR001223">
    <property type="entry name" value="Glyco_hydro18_cat"/>
</dbReference>
<keyword evidence="3 5" id="KW-0378">Hydrolase</keyword>
<feature type="signal peptide" evidence="7">
    <location>
        <begin position="1"/>
        <end position="20"/>
    </location>
</feature>
<comment type="similarity">
    <text evidence="6">Belongs to the glycosyl hydrolase 18 family.</text>
</comment>
<evidence type="ECO:0000256" key="1">
    <source>
        <dbReference type="ARBA" id="ARBA00000822"/>
    </source>
</evidence>
<evidence type="ECO:0000256" key="4">
    <source>
        <dbReference type="ARBA" id="ARBA00023295"/>
    </source>
</evidence>
<comment type="catalytic activity">
    <reaction evidence="1">
        <text>Random endo-hydrolysis of N-acetyl-beta-D-glucosaminide (1-&gt;4)-beta-linkages in chitin and chitodextrins.</text>
        <dbReference type="EC" id="3.2.1.14"/>
    </reaction>
</comment>
<dbReference type="OrthoDB" id="9775889at2"/>
<protein>
    <recommendedName>
        <fullName evidence="2">chitinase</fullName>
        <ecNumber evidence="2">3.2.1.14</ecNumber>
    </recommendedName>
</protein>
<proteinExistence type="inferred from homology"/>
<dbReference type="RefSeq" id="WP_098195630.1">
    <property type="nucleotide sequence ID" value="NZ_CP023777.1"/>
</dbReference>
<dbReference type="PANTHER" id="PTHR11177">
    <property type="entry name" value="CHITINASE"/>
    <property type="match status" value="1"/>
</dbReference>
<dbReference type="SMART" id="SM00636">
    <property type="entry name" value="Glyco_18"/>
    <property type="match status" value="1"/>
</dbReference>
<keyword evidence="4 5" id="KW-0326">Glycosidase</keyword>
<dbReference type="PROSITE" id="PS01095">
    <property type="entry name" value="GH18_1"/>
    <property type="match status" value="1"/>
</dbReference>
<evidence type="ECO:0000256" key="2">
    <source>
        <dbReference type="ARBA" id="ARBA00012729"/>
    </source>
</evidence>
<dbReference type="GO" id="GO:0008843">
    <property type="term" value="F:endochitinase activity"/>
    <property type="evidence" value="ECO:0007669"/>
    <property type="project" value="UniProtKB-EC"/>
</dbReference>
<dbReference type="InterPro" id="IPR001579">
    <property type="entry name" value="Glyco_hydro_18_chit_AS"/>
</dbReference>
<feature type="chain" id="PRO_5012041770" description="chitinase" evidence="7">
    <location>
        <begin position="21"/>
        <end position="321"/>
    </location>
</feature>
<dbReference type="Gene3D" id="3.20.20.80">
    <property type="entry name" value="Glycosidases"/>
    <property type="match status" value="1"/>
</dbReference>
<evidence type="ECO:0000256" key="5">
    <source>
        <dbReference type="RuleBase" id="RU000489"/>
    </source>
</evidence>
<dbReference type="EMBL" id="CP023777">
    <property type="protein sequence ID" value="ATL49262.1"/>
    <property type="molecule type" value="Genomic_DNA"/>
</dbReference>
<dbReference type="Gene3D" id="3.40.5.30">
    <property type="entry name" value="(Trans)glycosidases - domain 2"/>
    <property type="match status" value="1"/>
</dbReference>
<dbReference type="PROSITE" id="PS51910">
    <property type="entry name" value="GH18_2"/>
    <property type="match status" value="1"/>
</dbReference>
<evidence type="ECO:0000313" key="10">
    <source>
        <dbReference type="Proteomes" id="UP000220133"/>
    </source>
</evidence>
<dbReference type="InterPro" id="IPR050314">
    <property type="entry name" value="Glycosyl_Hydrlase_18"/>
</dbReference>
<dbReference type="Proteomes" id="UP000220133">
    <property type="component" value="Chromosome"/>
</dbReference>
<accession>A0A291QZE9</accession>
<dbReference type="InterPro" id="IPR017853">
    <property type="entry name" value="GH"/>
</dbReference>
<dbReference type="GO" id="GO:0005975">
    <property type="term" value="P:carbohydrate metabolic process"/>
    <property type="evidence" value="ECO:0007669"/>
    <property type="project" value="InterPro"/>
</dbReference>
<gene>
    <name evidence="9" type="ORF">COR50_19945</name>
</gene>
<dbReference type="SUPFAM" id="SSF51445">
    <property type="entry name" value="(Trans)glycosidases"/>
    <property type="match status" value="1"/>
</dbReference>
<dbReference type="AlphaFoldDB" id="A0A291QZE9"/>
<organism evidence="9 10">
    <name type="scientific">Chitinophaga caeni</name>
    <dbReference type="NCBI Taxonomy" id="2029983"/>
    <lineage>
        <taxon>Bacteria</taxon>
        <taxon>Pseudomonadati</taxon>
        <taxon>Bacteroidota</taxon>
        <taxon>Chitinophagia</taxon>
        <taxon>Chitinophagales</taxon>
        <taxon>Chitinophagaceae</taxon>
        <taxon>Chitinophaga</taxon>
    </lineage>
</organism>
<keyword evidence="10" id="KW-1185">Reference proteome</keyword>
<dbReference type="Pfam" id="PF00704">
    <property type="entry name" value="Glyco_hydro_18"/>
    <property type="match status" value="1"/>
</dbReference>
<keyword evidence="7" id="KW-0732">Signal</keyword>
<evidence type="ECO:0000256" key="7">
    <source>
        <dbReference type="SAM" id="SignalP"/>
    </source>
</evidence>
<evidence type="ECO:0000259" key="8">
    <source>
        <dbReference type="PROSITE" id="PS51910"/>
    </source>
</evidence>
<dbReference type="GO" id="GO:0008061">
    <property type="term" value="F:chitin binding"/>
    <property type="evidence" value="ECO:0007669"/>
    <property type="project" value="InterPro"/>
</dbReference>
<dbReference type="InterPro" id="IPR011583">
    <property type="entry name" value="Chitinase_II/V-like_cat"/>
</dbReference>
<feature type="domain" description="GH18" evidence="8">
    <location>
        <begin position="22"/>
        <end position="318"/>
    </location>
</feature>
<reference evidence="9 10" key="1">
    <citation type="submission" date="2017-10" db="EMBL/GenBank/DDBJ databases">
        <title>Paenichitinophaga pekingensis gen. nov., sp. nov., isolated from activated sludge.</title>
        <authorList>
            <person name="Jin D."/>
            <person name="Kong X."/>
            <person name="Deng Y."/>
            <person name="Bai Z."/>
        </authorList>
    </citation>
    <scope>NUCLEOTIDE SEQUENCE [LARGE SCALE GENOMIC DNA]</scope>
    <source>
        <strain evidence="9 10">13</strain>
    </source>
</reference>
<dbReference type="KEGG" id="cbae:COR50_19945"/>
<name>A0A291QZE9_9BACT</name>